<accession>A0A1A6HIZ9</accession>
<name>A0A1A6HIZ9_NEOLE</name>
<reference evidence="1 2" key="1">
    <citation type="submission" date="2016-06" db="EMBL/GenBank/DDBJ databases">
        <title>The Draft Genome Sequence and Annotation of the Desert Woodrat Neotoma lepida.</title>
        <authorList>
            <person name="Campbell M."/>
            <person name="Oakeson K.F."/>
            <person name="Yandell M."/>
            <person name="Halpert J.R."/>
            <person name="Dearing D."/>
        </authorList>
    </citation>
    <scope>NUCLEOTIDE SEQUENCE [LARGE SCALE GENOMIC DNA]</scope>
    <source>
        <strain evidence="1">417</strain>
        <tissue evidence="1">Liver</tissue>
    </source>
</reference>
<dbReference type="AlphaFoldDB" id="A0A1A6HIZ9"/>
<protein>
    <submittedName>
        <fullName evidence="1">Uncharacterized protein</fullName>
    </submittedName>
</protein>
<evidence type="ECO:0000313" key="2">
    <source>
        <dbReference type="Proteomes" id="UP000092124"/>
    </source>
</evidence>
<sequence>FLLFFTLLLKKEHVKSKVKNRRNLLSSSLEVAAALVRMALSLNEKMKKQTWKMMANNIEKIAETK</sequence>
<organism evidence="1 2">
    <name type="scientific">Neotoma lepida</name>
    <name type="common">Desert woodrat</name>
    <dbReference type="NCBI Taxonomy" id="56216"/>
    <lineage>
        <taxon>Eukaryota</taxon>
        <taxon>Metazoa</taxon>
        <taxon>Chordata</taxon>
        <taxon>Craniata</taxon>
        <taxon>Vertebrata</taxon>
        <taxon>Euteleostomi</taxon>
        <taxon>Mammalia</taxon>
        <taxon>Eutheria</taxon>
        <taxon>Euarchontoglires</taxon>
        <taxon>Glires</taxon>
        <taxon>Rodentia</taxon>
        <taxon>Myomorpha</taxon>
        <taxon>Muroidea</taxon>
        <taxon>Cricetidae</taxon>
        <taxon>Neotominae</taxon>
        <taxon>Neotoma</taxon>
    </lineage>
</organism>
<dbReference type="EMBL" id="LZPO01027667">
    <property type="protein sequence ID" value="OBS77945.1"/>
    <property type="molecule type" value="Genomic_DNA"/>
</dbReference>
<gene>
    <name evidence="1" type="ORF">A6R68_19666</name>
</gene>
<feature type="non-terminal residue" evidence="1">
    <location>
        <position position="1"/>
    </location>
</feature>
<keyword evidence="2" id="KW-1185">Reference proteome</keyword>
<evidence type="ECO:0000313" key="1">
    <source>
        <dbReference type="EMBL" id="OBS77945.1"/>
    </source>
</evidence>
<comment type="caution">
    <text evidence="1">The sequence shown here is derived from an EMBL/GenBank/DDBJ whole genome shotgun (WGS) entry which is preliminary data.</text>
</comment>
<proteinExistence type="predicted"/>
<dbReference type="Proteomes" id="UP000092124">
    <property type="component" value="Unassembled WGS sequence"/>
</dbReference>